<evidence type="ECO:0000256" key="1">
    <source>
        <dbReference type="SAM" id="MobiDB-lite"/>
    </source>
</evidence>
<feature type="region of interest" description="Disordered" evidence="1">
    <location>
        <begin position="61"/>
        <end position="148"/>
    </location>
</feature>
<protein>
    <submittedName>
        <fullName evidence="2">Uncharacterized protein</fullName>
    </submittedName>
</protein>
<feature type="compositionally biased region" description="Low complexity" evidence="1">
    <location>
        <begin position="184"/>
        <end position="198"/>
    </location>
</feature>
<sequence>MYAVADTDDAPIQVVSTISGAAGTVNPVPDSEMDALLLGRTRETALSETEISGNVDEVQNFEVPEGETIEENISENIDGENEEQPGHIEEVETQHPDELEERNDELKDSEDEIPRVAVDQGEDPEEAENSPSVREFDEEPSVDKSPQIIVIAESENTLLQDLERKASEILVEEESVTSNESIKKSPTPLSSSKSSPSPQRILMLGHSPIVSVDSSPLDRNRLSFGSDQPSAPPGTPVQRTPTEGTPPESLTLAFVGGSLDSETERSTEGTVQSVRENPNEDEDVPSYWILPPPGSRLASRKKRPSFFIRQKMQMIEERDQKLKRGVVARQSQQRQVQCSALKEKHFQEVWHRYGQLMDEWWTKKEDGLQRKTERVRQIERCQETRAKDVSRKMFLDGMNKFQKEKERLAKQREERQQLEILNAWLTHMSRQ</sequence>
<organism evidence="2 3">
    <name type="scientific">Cloeon dipterum</name>
    <dbReference type="NCBI Taxonomy" id="197152"/>
    <lineage>
        <taxon>Eukaryota</taxon>
        <taxon>Metazoa</taxon>
        <taxon>Ecdysozoa</taxon>
        <taxon>Arthropoda</taxon>
        <taxon>Hexapoda</taxon>
        <taxon>Insecta</taxon>
        <taxon>Pterygota</taxon>
        <taxon>Palaeoptera</taxon>
        <taxon>Ephemeroptera</taxon>
        <taxon>Pisciforma</taxon>
        <taxon>Baetidae</taxon>
        <taxon>Cloeon</taxon>
    </lineage>
</organism>
<comment type="caution">
    <text evidence="2">The sequence shown here is derived from an EMBL/GenBank/DDBJ whole genome shotgun (WGS) entry which is preliminary data.</text>
</comment>
<accession>A0A8S1CPH6</accession>
<keyword evidence="3" id="KW-1185">Reference proteome</keyword>
<dbReference type="Proteomes" id="UP000494165">
    <property type="component" value="Unassembled WGS sequence"/>
</dbReference>
<evidence type="ECO:0000313" key="2">
    <source>
        <dbReference type="EMBL" id="CAB3370771.1"/>
    </source>
</evidence>
<name>A0A8S1CPH6_9INSE</name>
<feature type="compositionally biased region" description="Acidic residues" evidence="1">
    <location>
        <begin position="98"/>
        <end position="111"/>
    </location>
</feature>
<evidence type="ECO:0000313" key="3">
    <source>
        <dbReference type="Proteomes" id="UP000494165"/>
    </source>
</evidence>
<dbReference type="EMBL" id="CADEPI010000055">
    <property type="protein sequence ID" value="CAB3370771.1"/>
    <property type="molecule type" value="Genomic_DNA"/>
</dbReference>
<feature type="region of interest" description="Disordered" evidence="1">
    <location>
        <begin position="171"/>
        <end position="300"/>
    </location>
</feature>
<reference evidence="2 3" key="1">
    <citation type="submission" date="2020-04" db="EMBL/GenBank/DDBJ databases">
        <authorList>
            <person name="Alioto T."/>
            <person name="Alioto T."/>
            <person name="Gomez Garrido J."/>
        </authorList>
    </citation>
    <scope>NUCLEOTIDE SEQUENCE [LARGE SCALE GENOMIC DNA]</scope>
</reference>
<feature type="compositionally biased region" description="Basic and acidic residues" evidence="1">
    <location>
        <begin position="84"/>
        <end position="97"/>
    </location>
</feature>
<dbReference type="AlphaFoldDB" id="A0A8S1CPH6"/>
<feature type="compositionally biased region" description="Acidic residues" evidence="1">
    <location>
        <begin position="64"/>
        <end position="83"/>
    </location>
</feature>
<gene>
    <name evidence="2" type="ORF">CLODIP_2_CD09759</name>
</gene>
<proteinExistence type="predicted"/>